<organism evidence="2 3">
    <name type="scientific">Mycolicibacterium arenosum</name>
    <dbReference type="NCBI Taxonomy" id="2952157"/>
    <lineage>
        <taxon>Bacteria</taxon>
        <taxon>Bacillati</taxon>
        <taxon>Actinomycetota</taxon>
        <taxon>Actinomycetes</taxon>
        <taxon>Mycobacteriales</taxon>
        <taxon>Mycobacteriaceae</taxon>
        <taxon>Mycolicibacterium</taxon>
    </lineage>
</organism>
<accession>A0ABT1MCA9</accession>
<name>A0ABT1MCA9_9MYCO</name>
<comment type="caution">
    <text evidence="2">The sequence shown here is derived from an EMBL/GenBank/DDBJ whole genome shotgun (WGS) entry which is preliminary data.</text>
</comment>
<dbReference type="Proteomes" id="UP001651690">
    <property type="component" value="Unassembled WGS sequence"/>
</dbReference>
<sequence>MAADRFAGAADRYRRALDPIMAQSDGGADLVDRAQRVYAEILLTAVVIALAARTGVSSSPVRSRDADRDGDSVR</sequence>
<evidence type="ECO:0000313" key="3">
    <source>
        <dbReference type="Proteomes" id="UP001651690"/>
    </source>
</evidence>
<reference evidence="2 3" key="1">
    <citation type="submission" date="2022-06" db="EMBL/GenBank/DDBJ databases">
        <title>Mycolicibacterium sp. CAU 1645 isolated from seawater.</title>
        <authorList>
            <person name="Kim W."/>
        </authorList>
    </citation>
    <scope>NUCLEOTIDE SEQUENCE [LARGE SCALE GENOMIC DNA]</scope>
    <source>
        <strain evidence="2 3">CAU 1645</strain>
    </source>
</reference>
<evidence type="ECO:0000256" key="1">
    <source>
        <dbReference type="SAM" id="MobiDB-lite"/>
    </source>
</evidence>
<feature type="region of interest" description="Disordered" evidence="1">
    <location>
        <begin position="54"/>
        <end position="74"/>
    </location>
</feature>
<protein>
    <submittedName>
        <fullName evidence="2">Uncharacterized protein</fullName>
    </submittedName>
</protein>
<dbReference type="EMBL" id="JANDBD010000017">
    <property type="protein sequence ID" value="MCP9276500.1"/>
    <property type="molecule type" value="Genomic_DNA"/>
</dbReference>
<gene>
    <name evidence="2" type="ORF">NM203_30360</name>
</gene>
<proteinExistence type="predicted"/>
<keyword evidence="3" id="KW-1185">Reference proteome</keyword>
<dbReference type="RefSeq" id="WP_255064548.1">
    <property type="nucleotide sequence ID" value="NZ_JANDBD010000017.1"/>
</dbReference>
<feature type="compositionally biased region" description="Basic and acidic residues" evidence="1">
    <location>
        <begin position="62"/>
        <end position="74"/>
    </location>
</feature>
<evidence type="ECO:0000313" key="2">
    <source>
        <dbReference type="EMBL" id="MCP9276500.1"/>
    </source>
</evidence>